<reference evidence="4" key="1">
    <citation type="journal article" date="2014" name="Int. J. Syst. Evol. Microbiol.">
        <title>Complete genome sequence of Corynebacterium casei LMG S-19264T (=DSM 44701T), isolated from a smear-ripened cheese.</title>
        <authorList>
            <consortium name="US DOE Joint Genome Institute (JGI-PGF)"/>
            <person name="Walter F."/>
            <person name="Albersmeier A."/>
            <person name="Kalinowski J."/>
            <person name="Ruckert C."/>
        </authorList>
    </citation>
    <scope>NUCLEOTIDE SEQUENCE</scope>
    <source>
        <strain evidence="4">JCM 5016</strain>
    </source>
</reference>
<dbReference type="PROSITE" id="PS51257">
    <property type="entry name" value="PROKAR_LIPOPROTEIN"/>
    <property type="match status" value="1"/>
</dbReference>
<dbReference type="EMBL" id="BMWH01000009">
    <property type="protein sequence ID" value="GGZ88220.1"/>
    <property type="molecule type" value="Genomic_DNA"/>
</dbReference>
<keyword evidence="5" id="KW-1185">Reference proteome</keyword>
<dbReference type="Pfam" id="PF19816">
    <property type="entry name" value="DUF6299"/>
    <property type="match status" value="1"/>
</dbReference>
<dbReference type="AlphaFoldDB" id="A0A918R778"/>
<name>A0A918R778_9ACTN</name>
<evidence type="ECO:0000256" key="1">
    <source>
        <dbReference type="SAM" id="MobiDB-lite"/>
    </source>
</evidence>
<dbReference type="Proteomes" id="UP000623010">
    <property type="component" value="Unassembled WGS sequence"/>
</dbReference>
<feature type="domain" description="DUF6299" evidence="3">
    <location>
        <begin position="33"/>
        <end position="159"/>
    </location>
</feature>
<evidence type="ECO:0000313" key="4">
    <source>
        <dbReference type="EMBL" id="GGZ88220.1"/>
    </source>
</evidence>
<evidence type="ECO:0000313" key="5">
    <source>
        <dbReference type="Proteomes" id="UP000623010"/>
    </source>
</evidence>
<reference evidence="4" key="2">
    <citation type="submission" date="2020-09" db="EMBL/GenBank/DDBJ databases">
        <authorList>
            <person name="Sun Q."/>
            <person name="Ohkuma M."/>
        </authorList>
    </citation>
    <scope>NUCLEOTIDE SEQUENCE</scope>
    <source>
        <strain evidence="4">JCM 5016</strain>
    </source>
</reference>
<feature type="compositionally biased region" description="Basic and acidic residues" evidence="1">
    <location>
        <begin position="75"/>
        <end position="88"/>
    </location>
</feature>
<feature type="signal peptide" evidence="2">
    <location>
        <begin position="1"/>
        <end position="32"/>
    </location>
</feature>
<gene>
    <name evidence="4" type="ORF">GCM10010389_28110</name>
</gene>
<organism evidence="4 5">
    <name type="scientific">Streptomyces echinoruber</name>
    <dbReference type="NCBI Taxonomy" id="68898"/>
    <lineage>
        <taxon>Bacteria</taxon>
        <taxon>Bacillati</taxon>
        <taxon>Actinomycetota</taxon>
        <taxon>Actinomycetes</taxon>
        <taxon>Kitasatosporales</taxon>
        <taxon>Streptomycetaceae</taxon>
        <taxon>Streptomyces</taxon>
    </lineage>
</organism>
<proteinExistence type="predicted"/>
<evidence type="ECO:0000259" key="3">
    <source>
        <dbReference type="Pfam" id="PF19816"/>
    </source>
</evidence>
<feature type="chain" id="PRO_5039123500" description="DUF6299 domain-containing protein" evidence="2">
    <location>
        <begin position="33"/>
        <end position="160"/>
    </location>
</feature>
<dbReference type="InterPro" id="IPR046266">
    <property type="entry name" value="DUF6299"/>
</dbReference>
<evidence type="ECO:0000256" key="2">
    <source>
        <dbReference type="SAM" id="SignalP"/>
    </source>
</evidence>
<accession>A0A918R778</accession>
<feature type="region of interest" description="Disordered" evidence="1">
    <location>
        <begin position="66"/>
        <end position="88"/>
    </location>
</feature>
<comment type="caution">
    <text evidence="4">The sequence shown here is derived from an EMBL/GenBank/DDBJ whole genome shotgun (WGS) entry which is preliminary data.</text>
</comment>
<protein>
    <recommendedName>
        <fullName evidence="3">DUF6299 domain-containing protein</fullName>
    </recommendedName>
</protein>
<dbReference type="RefSeq" id="WP_190057740.1">
    <property type="nucleotide sequence ID" value="NZ_BMWH01000009.1"/>
</dbReference>
<keyword evidence="2" id="KW-0732">Signal</keyword>
<sequence length="160" mass="16270">MIKSPLRPVLGAVAGAALLACAAMGAPASAAASDTVTVDRVGRLAADGTLTLSGTYRCTAATGPVFVSSSVSQDPPRDSTEDSARPADHAASVQYAIGGTRAVCDGAAHRWVNTGRTAPSTLRSGAAHVEATLVELRAQGLALLPHFHDVRQQDITLVAD</sequence>